<gene>
    <name evidence="1" type="ORF">Q3M24_00750</name>
</gene>
<dbReference type="AlphaFoldDB" id="A0AAU8LWQ7"/>
<protein>
    <submittedName>
        <fullName evidence="1">Uncharacterized protein</fullName>
    </submittedName>
</protein>
<reference evidence="1" key="2">
    <citation type="submission" date="2024-06" db="EMBL/GenBank/DDBJ databases">
        <authorList>
            <person name="Plum-Jensen L.E."/>
            <person name="Schramm A."/>
            <person name="Marshall I.P.G."/>
        </authorList>
    </citation>
    <scope>NUCLEOTIDE SEQUENCE</scope>
    <source>
        <strain evidence="1">Rat1</strain>
    </source>
</reference>
<organism evidence="1">
    <name type="scientific">Candidatus Electrothrix aestuarii</name>
    <dbReference type="NCBI Taxonomy" id="3062594"/>
    <lineage>
        <taxon>Bacteria</taxon>
        <taxon>Pseudomonadati</taxon>
        <taxon>Thermodesulfobacteriota</taxon>
        <taxon>Desulfobulbia</taxon>
        <taxon>Desulfobulbales</taxon>
        <taxon>Desulfobulbaceae</taxon>
        <taxon>Candidatus Electrothrix</taxon>
    </lineage>
</organism>
<evidence type="ECO:0000313" key="1">
    <source>
        <dbReference type="EMBL" id="XCN73318.1"/>
    </source>
</evidence>
<dbReference type="KEGG" id="eaj:Q3M24_00750"/>
<name>A0AAU8LWQ7_9BACT</name>
<reference evidence="1" key="1">
    <citation type="journal article" date="2024" name="Syst. Appl. Microbiol.">
        <title>First single-strain enrichments of Electrothrix cable bacteria, description of E. aestuarii sp. nov. and E. rattekaaiensis sp. nov., and proposal of a cable bacteria taxonomy following the rules of the SeqCode.</title>
        <authorList>
            <person name="Plum-Jensen L.E."/>
            <person name="Schramm A."/>
            <person name="Marshall I.P.G."/>
        </authorList>
    </citation>
    <scope>NUCLEOTIDE SEQUENCE</scope>
    <source>
        <strain evidence="1">Rat1</strain>
    </source>
</reference>
<accession>A0AAU8LWQ7</accession>
<proteinExistence type="predicted"/>
<dbReference type="EMBL" id="CP159373">
    <property type="protein sequence ID" value="XCN73318.1"/>
    <property type="molecule type" value="Genomic_DNA"/>
</dbReference>
<sequence>MTTLTEIERAVTNLSRKDFNKFRDWFSALEQRKWDREFEEDAQNGLLDELAKEALADFQSGRCREL</sequence>